<dbReference type="AlphaFoldDB" id="A0A383CGV6"/>
<protein>
    <recommendedName>
        <fullName evidence="1">Cyclophilin TM1367-like domain-containing protein</fullName>
    </recommendedName>
</protein>
<dbReference type="Gene3D" id="2.40.100.20">
    <property type="match status" value="1"/>
</dbReference>
<organism evidence="2">
    <name type="scientific">marine metagenome</name>
    <dbReference type="NCBI Taxonomy" id="408172"/>
    <lineage>
        <taxon>unclassified sequences</taxon>
        <taxon>metagenomes</taxon>
        <taxon>ecological metagenomes</taxon>
    </lineage>
</organism>
<dbReference type="Pfam" id="PF04126">
    <property type="entry name" value="Cyclophil_like"/>
    <property type="match status" value="1"/>
</dbReference>
<evidence type="ECO:0000313" key="2">
    <source>
        <dbReference type="EMBL" id="SVE31344.1"/>
    </source>
</evidence>
<dbReference type="InterPro" id="IPR025658">
    <property type="entry name" value="Cyclophilin_TM1367"/>
</dbReference>
<dbReference type="InterPro" id="IPR029000">
    <property type="entry name" value="Cyclophilin-like_dom_sf"/>
</dbReference>
<accession>A0A383CGV6</accession>
<dbReference type="EMBL" id="UINC01208681">
    <property type="protein sequence ID" value="SVE31344.1"/>
    <property type="molecule type" value="Genomic_DNA"/>
</dbReference>
<sequence length="126" mass="13331">MSDRVLQISVGQLVITATLNDSATSDQLWDALPITGRANIWGDEIYFSIPVDADEAVDALETVDMGSVAYWPPGNALCLFWGPTPMSAPGEIRPASAVNVMGVIDGDPTVLVQVSDGAEVLVERAD</sequence>
<proteinExistence type="predicted"/>
<dbReference type="SUPFAM" id="SSF50891">
    <property type="entry name" value="Cyclophilin-like"/>
    <property type="match status" value="1"/>
</dbReference>
<evidence type="ECO:0000259" key="1">
    <source>
        <dbReference type="Pfam" id="PF04126"/>
    </source>
</evidence>
<name>A0A383CGV6_9ZZZZ</name>
<reference evidence="2" key="1">
    <citation type="submission" date="2018-05" db="EMBL/GenBank/DDBJ databases">
        <authorList>
            <person name="Lanie J.A."/>
            <person name="Ng W.-L."/>
            <person name="Kazmierczak K.M."/>
            <person name="Andrzejewski T.M."/>
            <person name="Davidsen T.M."/>
            <person name="Wayne K.J."/>
            <person name="Tettelin H."/>
            <person name="Glass J.I."/>
            <person name="Rusch D."/>
            <person name="Podicherti R."/>
            <person name="Tsui H.-C.T."/>
            <person name="Winkler M.E."/>
        </authorList>
    </citation>
    <scope>NUCLEOTIDE SEQUENCE</scope>
</reference>
<feature type="domain" description="Cyclophilin TM1367-like" evidence="1">
    <location>
        <begin position="6"/>
        <end position="123"/>
    </location>
</feature>
<gene>
    <name evidence="2" type="ORF">METZ01_LOCUS484198</name>
</gene>